<evidence type="ECO:0000313" key="3">
    <source>
        <dbReference type="Proteomes" id="UP000285794"/>
    </source>
</evidence>
<protein>
    <submittedName>
        <fullName evidence="2">Uncharacterized protein</fullName>
    </submittedName>
</protein>
<comment type="caution">
    <text evidence="2">The sequence shown here is derived from an EMBL/GenBank/DDBJ whole genome shotgun (WGS) entry which is preliminary data.</text>
</comment>
<organism evidence="2 3">
    <name type="scientific">Ancylomarina euxinus</name>
    <dbReference type="NCBI Taxonomy" id="2283627"/>
    <lineage>
        <taxon>Bacteria</taxon>
        <taxon>Pseudomonadati</taxon>
        <taxon>Bacteroidota</taxon>
        <taxon>Bacteroidia</taxon>
        <taxon>Marinilabiliales</taxon>
        <taxon>Marinifilaceae</taxon>
        <taxon>Ancylomarina</taxon>
    </lineage>
</organism>
<keyword evidence="1" id="KW-0472">Membrane</keyword>
<dbReference type="EMBL" id="QQWG01000002">
    <property type="protein sequence ID" value="RRG24237.1"/>
    <property type="molecule type" value="Genomic_DNA"/>
</dbReference>
<evidence type="ECO:0000313" key="2">
    <source>
        <dbReference type="EMBL" id="RRG24237.1"/>
    </source>
</evidence>
<dbReference type="RefSeq" id="WP_125029547.1">
    <property type="nucleotide sequence ID" value="NZ_JAPXVP010000002.1"/>
</dbReference>
<sequence>MLGVIPAQAAVLVAKKGAEKYKDLDPNSKKAVNIGGLLLVGLTVFAGYKMINNMGNMFSFITGQKSREEAEKKEAAFKSQAKDDMLRIGQTPTLSDTRAKAIAQALLDAFEYPGTYEKQVYYNLKTLKNKADYALVSIKYGMPRGRALSAELYNEMSSSEMIITRQILEKIDVKI</sequence>
<accession>A0A425Y6U4</accession>
<name>A0A425Y6U4_9BACT</name>
<keyword evidence="3" id="KW-1185">Reference proteome</keyword>
<keyword evidence="1" id="KW-0812">Transmembrane</keyword>
<evidence type="ECO:0000256" key="1">
    <source>
        <dbReference type="SAM" id="Phobius"/>
    </source>
</evidence>
<gene>
    <name evidence="2" type="ORF">DWB61_03735</name>
</gene>
<reference evidence="2 3" key="1">
    <citation type="submission" date="2018-07" db="EMBL/GenBank/DDBJ databases">
        <title>Draft genome sequence of Ancylomarina sp. M1P.</title>
        <authorList>
            <person name="Yadav S."/>
            <person name="Villanueva L."/>
            <person name="Damste J.S.S."/>
        </authorList>
    </citation>
    <scope>NUCLEOTIDE SEQUENCE [LARGE SCALE GENOMIC DNA]</scope>
    <source>
        <strain evidence="2 3">M1P</strain>
    </source>
</reference>
<keyword evidence="1" id="KW-1133">Transmembrane helix</keyword>
<dbReference type="AlphaFoldDB" id="A0A425Y6U4"/>
<dbReference type="OrthoDB" id="1117393at2"/>
<dbReference type="Proteomes" id="UP000285794">
    <property type="component" value="Unassembled WGS sequence"/>
</dbReference>
<feature type="transmembrane region" description="Helical" evidence="1">
    <location>
        <begin position="31"/>
        <end position="51"/>
    </location>
</feature>
<proteinExistence type="predicted"/>